<dbReference type="CDD" id="cd12412">
    <property type="entry name" value="RRM_DAZL_BOULE"/>
    <property type="match status" value="1"/>
</dbReference>
<evidence type="ECO:0000313" key="11">
    <source>
        <dbReference type="EMBL" id="KAL2721670.1"/>
    </source>
</evidence>
<dbReference type="Gene3D" id="3.30.70.330">
    <property type="match status" value="1"/>
</dbReference>
<evidence type="ECO:0000256" key="7">
    <source>
        <dbReference type="ARBA" id="ARBA00022884"/>
    </source>
</evidence>
<dbReference type="AlphaFoldDB" id="A0ABD2APU2"/>
<dbReference type="GO" id="GO:0005737">
    <property type="term" value="C:cytoplasm"/>
    <property type="evidence" value="ECO:0007669"/>
    <property type="project" value="UniProtKB-SubCell"/>
</dbReference>
<feature type="compositionally biased region" description="Low complexity" evidence="9">
    <location>
        <begin position="120"/>
        <end position="146"/>
    </location>
</feature>
<keyword evidence="6" id="KW-0744">Spermatogenesis</keyword>
<keyword evidence="2" id="KW-0217">Developmental protein</keyword>
<feature type="compositionally biased region" description="Pro residues" evidence="9">
    <location>
        <begin position="898"/>
        <end position="910"/>
    </location>
</feature>
<dbReference type="PANTHER" id="PTHR11176">
    <property type="entry name" value="BOULE-RELATED"/>
    <property type="match status" value="1"/>
</dbReference>
<name>A0ABD2APU2_VESMC</name>
<keyword evidence="5" id="KW-0810">Translation regulation</keyword>
<dbReference type="InterPro" id="IPR035979">
    <property type="entry name" value="RBD_domain_sf"/>
</dbReference>
<evidence type="ECO:0000256" key="9">
    <source>
        <dbReference type="SAM" id="MobiDB-lite"/>
    </source>
</evidence>
<feature type="region of interest" description="Disordered" evidence="9">
    <location>
        <begin position="818"/>
        <end position="959"/>
    </location>
</feature>
<dbReference type="GO" id="GO:0007283">
    <property type="term" value="P:spermatogenesis"/>
    <property type="evidence" value="ECO:0007669"/>
    <property type="project" value="UniProtKB-KW"/>
</dbReference>
<dbReference type="PANTHER" id="PTHR11176:SF57">
    <property type="entry name" value="PROTEIN BOULE"/>
    <property type="match status" value="1"/>
</dbReference>
<comment type="subcellular location">
    <subcellularLocation>
        <location evidence="1">Cytoplasm</location>
    </subcellularLocation>
</comment>
<proteinExistence type="predicted"/>
<sequence length="1032" mass="111554">MRHLKAINVKASEIQVLNTSGLPSITRVVLNIQLYESRNKRQKRGGEKEKQEIHVEITLETLDIELVKKIEIERIWRASRQVRLPSCKSVSVVFGSSARRNSSFAGGWKSFQSGRNAPWQSLGTQSSASTGGTEESSPSSSPASATSLTMAAPKYGTLVPNRIFVGGISASTSEAELAELFSQYGTVKATKIIADRAGVSKGYGFVTFETEEEAKRLQQEPECIVLRERKLNIAPAIKKQPFNRSFDGGSGSPPSVPSSTYYYANGMGLTYQNGMTFYNAAAPAPGTPIAPPADPATIYQATGVFGPQATTGHQTFAPVMYPCPAPSLYMPQQYQYPPMPVKLDPPYILAYSQMTVGSRSNHYIKRYIGYGLTDKRFDGGSHTTGVSTQPSTNAYLRPSRRYTVLRSKGAAAAGASPYLFTTSSSQSNTSSGGNNNNSGNNGTGANSPATGPPPTLPSLHPPPPAHFYAPAAPPPHHHPPVPTGPPPPQMDHLYYSFAAGPPPPPPAHAPIGLSDHQLLIYPPDTSCQQTTTSDNQTAPQEDSRSTSSHSEQPHGESQAASGSATPLVSLMPLKFPMSSRYTNYHPIAIHTTNLHNSQTCLNEVDDCSANQMHCRAIVYHPVYIPHTHPPQFHNTSGGASLLPTPPSISQFESSTKTHLNSRDYTKSSITITQSNYVKSQNHIAVINPNTFSKTQSVGNSLPHKYTNVDGTHKYATIAMTSSRLPVQYSKRTAVSNVGSPACFLTQKSGNYTSSQNLSKPGNFGSNVNFNNQTYNPSSNSSQKIGNMNINQNFDYANGRKNTNYNTDQYFDNTIGYKSTNYTSGRRNASNNYRTTGSVSANQFDNLNSSSQSNESSTMSQIDSTNSSQGLQTTDSTSSDKPASPPPAPYSPMTRPLPTLSPPTPQVPYYPPAQNRYQPSLPSQHQQQQQQQQSGQRRYTVAPTLTTNRKTTEKYSSANSQTMLRQSKYKVNSIMQSSGKVSEDSLGGAGDAPPAVGRMPITPPGTPQTHPAHSTGDQNQLSDTCHQIQALTL</sequence>
<dbReference type="GO" id="GO:0051321">
    <property type="term" value="P:meiotic cell cycle"/>
    <property type="evidence" value="ECO:0007669"/>
    <property type="project" value="UniProtKB-ARBA"/>
</dbReference>
<evidence type="ECO:0000259" key="10">
    <source>
        <dbReference type="PROSITE" id="PS50102"/>
    </source>
</evidence>
<feature type="compositionally biased region" description="Polar residues" evidence="9">
    <location>
        <begin position="860"/>
        <end position="871"/>
    </location>
</feature>
<dbReference type="Proteomes" id="UP001607303">
    <property type="component" value="Unassembled WGS sequence"/>
</dbReference>
<feature type="region of interest" description="Disordered" evidence="9">
    <location>
        <begin position="975"/>
        <end position="1021"/>
    </location>
</feature>
<feature type="compositionally biased region" description="Low complexity" evidence="9">
    <location>
        <begin position="423"/>
        <end position="447"/>
    </location>
</feature>
<keyword evidence="3" id="KW-0963">Cytoplasm</keyword>
<dbReference type="InterPro" id="IPR000504">
    <property type="entry name" value="RRM_dom"/>
</dbReference>
<feature type="compositionally biased region" description="Polar residues" evidence="9">
    <location>
        <begin position="1006"/>
        <end position="1021"/>
    </location>
</feature>
<protein>
    <submittedName>
        <fullName evidence="11">Atrophin-1-like isoform X1</fullName>
    </submittedName>
</protein>
<evidence type="ECO:0000256" key="8">
    <source>
        <dbReference type="PROSITE-ProRule" id="PRU00176"/>
    </source>
</evidence>
<evidence type="ECO:0000256" key="1">
    <source>
        <dbReference type="ARBA" id="ARBA00004496"/>
    </source>
</evidence>
<organism evidence="11 12">
    <name type="scientific">Vespula maculifrons</name>
    <name type="common">Eastern yellow jacket</name>
    <name type="synonym">Wasp</name>
    <dbReference type="NCBI Taxonomy" id="7453"/>
    <lineage>
        <taxon>Eukaryota</taxon>
        <taxon>Metazoa</taxon>
        <taxon>Ecdysozoa</taxon>
        <taxon>Arthropoda</taxon>
        <taxon>Hexapoda</taxon>
        <taxon>Insecta</taxon>
        <taxon>Pterygota</taxon>
        <taxon>Neoptera</taxon>
        <taxon>Endopterygota</taxon>
        <taxon>Hymenoptera</taxon>
        <taxon>Apocrita</taxon>
        <taxon>Aculeata</taxon>
        <taxon>Vespoidea</taxon>
        <taxon>Vespidae</taxon>
        <taxon>Vespinae</taxon>
        <taxon>Vespula</taxon>
    </lineage>
</organism>
<dbReference type="EMBL" id="JAYRBN010000116">
    <property type="protein sequence ID" value="KAL2721670.1"/>
    <property type="molecule type" value="Genomic_DNA"/>
</dbReference>
<feature type="compositionally biased region" description="Low complexity" evidence="9">
    <location>
        <begin position="845"/>
        <end position="859"/>
    </location>
</feature>
<dbReference type="GO" id="GO:0006417">
    <property type="term" value="P:regulation of translation"/>
    <property type="evidence" value="ECO:0007669"/>
    <property type="project" value="UniProtKB-KW"/>
</dbReference>
<keyword evidence="4" id="KW-0221">Differentiation</keyword>
<feature type="compositionally biased region" description="Low complexity" evidence="9">
    <location>
        <begin position="917"/>
        <end position="935"/>
    </location>
</feature>
<evidence type="ECO:0000256" key="6">
    <source>
        <dbReference type="ARBA" id="ARBA00022871"/>
    </source>
</evidence>
<dbReference type="GO" id="GO:0030154">
    <property type="term" value="P:cell differentiation"/>
    <property type="evidence" value="ECO:0007669"/>
    <property type="project" value="UniProtKB-KW"/>
</dbReference>
<accession>A0ABD2APU2</accession>
<dbReference type="Pfam" id="PF00076">
    <property type="entry name" value="RRM_1"/>
    <property type="match status" value="1"/>
</dbReference>
<feature type="compositionally biased region" description="Pro residues" evidence="9">
    <location>
        <begin position="480"/>
        <end position="489"/>
    </location>
</feature>
<comment type="caution">
    <text evidence="11">The sequence shown here is derived from an EMBL/GenBank/DDBJ whole genome shotgun (WGS) entry which is preliminary data.</text>
</comment>
<dbReference type="SUPFAM" id="SSF54928">
    <property type="entry name" value="RNA-binding domain, RBD"/>
    <property type="match status" value="1"/>
</dbReference>
<dbReference type="InterPro" id="IPR012677">
    <property type="entry name" value="Nucleotide-bd_a/b_plait_sf"/>
</dbReference>
<evidence type="ECO:0000256" key="4">
    <source>
        <dbReference type="ARBA" id="ARBA00022782"/>
    </source>
</evidence>
<dbReference type="FunFam" id="3.30.70.330:FF:000167">
    <property type="entry name" value="protein boule-like isoform X1"/>
    <property type="match status" value="1"/>
</dbReference>
<feature type="compositionally biased region" description="Polar residues" evidence="9">
    <location>
        <begin position="942"/>
        <end position="959"/>
    </location>
</feature>
<feature type="domain" description="RRM" evidence="10">
    <location>
        <begin position="161"/>
        <end position="238"/>
    </location>
</feature>
<dbReference type="SMART" id="SM00360">
    <property type="entry name" value="RRM"/>
    <property type="match status" value="1"/>
</dbReference>
<feature type="region of interest" description="Disordered" evidence="9">
    <location>
        <begin position="115"/>
        <end position="146"/>
    </location>
</feature>
<feature type="region of interest" description="Disordered" evidence="9">
    <location>
        <begin position="423"/>
        <end position="565"/>
    </location>
</feature>
<feature type="compositionally biased region" description="Pro residues" evidence="9">
    <location>
        <begin position="450"/>
        <end position="465"/>
    </location>
</feature>
<dbReference type="PROSITE" id="PS50102">
    <property type="entry name" value="RRM"/>
    <property type="match status" value="1"/>
</dbReference>
<feature type="compositionally biased region" description="Polar residues" evidence="9">
    <location>
        <begin position="525"/>
        <end position="550"/>
    </location>
</feature>
<dbReference type="GO" id="GO:0003723">
    <property type="term" value="F:RNA binding"/>
    <property type="evidence" value="ECO:0007669"/>
    <property type="project" value="UniProtKB-UniRule"/>
</dbReference>
<evidence type="ECO:0000256" key="3">
    <source>
        <dbReference type="ARBA" id="ARBA00022490"/>
    </source>
</evidence>
<evidence type="ECO:0000256" key="5">
    <source>
        <dbReference type="ARBA" id="ARBA00022845"/>
    </source>
</evidence>
<evidence type="ECO:0000313" key="12">
    <source>
        <dbReference type="Proteomes" id="UP001607303"/>
    </source>
</evidence>
<feature type="compositionally biased region" description="Low complexity" evidence="9">
    <location>
        <begin position="872"/>
        <end position="881"/>
    </location>
</feature>
<feature type="compositionally biased region" description="Polar residues" evidence="9">
    <location>
        <begin position="818"/>
        <end position="844"/>
    </location>
</feature>
<reference evidence="11 12" key="1">
    <citation type="journal article" date="2024" name="Ann. Entomol. Soc. Am.">
        <title>Genomic analyses of the southern and eastern yellowjacket wasps (Hymenoptera: Vespidae) reveal evolutionary signatures of social life.</title>
        <authorList>
            <person name="Catto M.A."/>
            <person name="Caine P.B."/>
            <person name="Orr S.E."/>
            <person name="Hunt B.G."/>
            <person name="Goodisman M.A.D."/>
        </authorList>
    </citation>
    <scope>NUCLEOTIDE SEQUENCE [LARGE SCALE GENOMIC DNA]</scope>
    <source>
        <strain evidence="11">232</strain>
        <tissue evidence="11">Head and thorax</tissue>
    </source>
</reference>
<keyword evidence="7 8" id="KW-0694">RNA-binding</keyword>
<gene>
    <name evidence="11" type="ORF">V1477_020490</name>
</gene>
<evidence type="ECO:0000256" key="2">
    <source>
        <dbReference type="ARBA" id="ARBA00022473"/>
    </source>
</evidence>
<dbReference type="InterPro" id="IPR034988">
    <property type="entry name" value="DAZ_BOULE_RRM"/>
</dbReference>
<keyword evidence="12" id="KW-1185">Reference proteome</keyword>